<evidence type="ECO:0000256" key="1">
    <source>
        <dbReference type="SAM" id="MobiDB-lite"/>
    </source>
</evidence>
<sequence length="103" mass="11557">MISVTIGEPNDQQKTRERTTEESPKNEQPNDARTGETEESICFEWAISSLRDLLAVEIMVTVARHSRSIMARTKQTCCRAPPYDPHIAMLVTRGRVGIVEEAA</sequence>
<evidence type="ECO:0000313" key="2">
    <source>
        <dbReference type="EnsemblPlants" id="cds.evm.model.04.892"/>
    </source>
</evidence>
<proteinExistence type="predicted"/>
<reference evidence="2" key="1">
    <citation type="submission" date="2018-11" db="EMBL/GenBank/DDBJ databases">
        <authorList>
            <person name="Grassa J C."/>
        </authorList>
    </citation>
    <scope>NUCLEOTIDE SEQUENCE [LARGE SCALE GENOMIC DNA]</scope>
</reference>
<dbReference type="Proteomes" id="UP000596661">
    <property type="component" value="Chromosome 4"/>
</dbReference>
<feature type="compositionally biased region" description="Basic and acidic residues" evidence="1">
    <location>
        <begin position="11"/>
        <end position="36"/>
    </location>
</feature>
<name>A0A803PJ48_CANSA</name>
<dbReference type="Gramene" id="evm.model.04.892">
    <property type="protein sequence ID" value="cds.evm.model.04.892"/>
    <property type="gene ID" value="evm.TU.04.892"/>
</dbReference>
<dbReference type="EnsemblPlants" id="evm.model.04.892">
    <property type="protein sequence ID" value="cds.evm.model.04.892"/>
    <property type="gene ID" value="evm.TU.04.892"/>
</dbReference>
<keyword evidence="3" id="KW-1185">Reference proteome</keyword>
<dbReference type="EMBL" id="UZAU01000369">
    <property type="status" value="NOT_ANNOTATED_CDS"/>
    <property type="molecule type" value="Genomic_DNA"/>
</dbReference>
<evidence type="ECO:0000313" key="3">
    <source>
        <dbReference type="Proteomes" id="UP000596661"/>
    </source>
</evidence>
<accession>A0A803PJ48</accession>
<organism evidence="2 3">
    <name type="scientific">Cannabis sativa</name>
    <name type="common">Hemp</name>
    <name type="synonym">Marijuana</name>
    <dbReference type="NCBI Taxonomy" id="3483"/>
    <lineage>
        <taxon>Eukaryota</taxon>
        <taxon>Viridiplantae</taxon>
        <taxon>Streptophyta</taxon>
        <taxon>Embryophyta</taxon>
        <taxon>Tracheophyta</taxon>
        <taxon>Spermatophyta</taxon>
        <taxon>Magnoliopsida</taxon>
        <taxon>eudicotyledons</taxon>
        <taxon>Gunneridae</taxon>
        <taxon>Pentapetalae</taxon>
        <taxon>rosids</taxon>
        <taxon>fabids</taxon>
        <taxon>Rosales</taxon>
        <taxon>Cannabaceae</taxon>
        <taxon>Cannabis</taxon>
    </lineage>
</organism>
<feature type="region of interest" description="Disordered" evidence="1">
    <location>
        <begin position="1"/>
        <end position="37"/>
    </location>
</feature>
<dbReference type="AlphaFoldDB" id="A0A803PJ48"/>
<reference evidence="2" key="2">
    <citation type="submission" date="2021-03" db="UniProtKB">
        <authorList>
            <consortium name="EnsemblPlants"/>
        </authorList>
    </citation>
    <scope>IDENTIFICATION</scope>
</reference>
<protein>
    <submittedName>
        <fullName evidence="2">Uncharacterized protein</fullName>
    </submittedName>
</protein>